<name>A0A5P1EPZ7_ASPOF</name>
<accession>A0A5P1EPZ7</accession>
<protein>
    <submittedName>
        <fullName evidence="1">Uncharacterized protein</fullName>
    </submittedName>
</protein>
<organism evidence="1 2">
    <name type="scientific">Asparagus officinalis</name>
    <name type="common">Garden asparagus</name>
    <dbReference type="NCBI Taxonomy" id="4686"/>
    <lineage>
        <taxon>Eukaryota</taxon>
        <taxon>Viridiplantae</taxon>
        <taxon>Streptophyta</taxon>
        <taxon>Embryophyta</taxon>
        <taxon>Tracheophyta</taxon>
        <taxon>Spermatophyta</taxon>
        <taxon>Magnoliopsida</taxon>
        <taxon>Liliopsida</taxon>
        <taxon>Asparagales</taxon>
        <taxon>Asparagaceae</taxon>
        <taxon>Asparagoideae</taxon>
        <taxon>Asparagus</taxon>
    </lineage>
</organism>
<evidence type="ECO:0000313" key="2">
    <source>
        <dbReference type="Proteomes" id="UP000243459"/>
    </source>
</evidence>
<proteinExistence type="predicted"/>
<reference evidence="2" key="1">
    <citation type="journal article" date="2017" name="Nat. Commun.">
        <title>The asparagus genome sheds light on the origin and evolution of a young Y chromosome.</title>
        <authorList>
            <person name="Harkess A."/>
            <person name="Zhou J."/>
            <person name="Xu C."/>
            <person name="Bowers J.E."/>
            <person name="Van der Hulst R."/>
            <person name="Ayyampalayam S."/>
            <person name="Mercati F."/>
            <person name="Riccardi P."/>
            <person name="McKain M.R."/>
            <person name="Kakrana A."/>
            <person name="Tang H."/>
            <person name="Ray J."/>
            <person name="Groenendijk J."/>
            <person name="Arikit S."/>
            <person name="Mathioni S.M."/>
            <person name="Nakano M."/>
            <person name="Shan H."/>
            <person name="Telgmann-Rauber A."/>
            <person name="Kanno A."/>
            <person name="Yue Z."/>
            <person name="Chen H."/>
            <person name="Li W."/>
            <person name="Chen Y."/>
            <person name="Xu X."/>
            <person name="Zhang Y."/>
            <person name="Luo S."/>
            <person name="Chen H."/>
            <person name="Gao J."/>
            <person name="Mao Z."/>
            <person name="Pires J.C."/>
            <person name="Luo M."/>
            <person name="Kudrna D."/>
            <person name="Wing R.A."/>
            <person name="Meyers B.C."/>
            <person name="Yi K."/>
            <person name="Kong H."/>
            <person name="Lavrijsen P."/>
            <person name="Sunseri F."/>
            <person name="Falavigna A."/>
            <person name="Ye Y."/>
            <person name="Leebens-Mack J.H."/>
            <person name="Chen G."/>
        </authorList>
    </citation>
    <scope>NUCLEOTIDE SEQUENCE [LARGE SCALE GENOMIC DNA]</scope>
    <source>
        <strain evidence="2">cv. DH0086</strain>
    </source>
</reference>
<dbReference type="AlphaFoldDB" id="A0A5P1EPZ7"/>
<dbReference type="Gramene" id="ONK68078">
    <property type="protein sequence ID" value="ONK68078"/>
    <property type="gene ID" value="A4U43_C05F7190"/>
</dbReference>
<dbReference type="EMBL" id="CM007385">
    <property type="protein sequence ID" value="ONK68078.1"/>
    <property type="molecule type" value="Genomic_DNA"/>
</dbReference>
<evidence type="ECO:0000313" key="1">
    <source>
        <dbReference type="EMBL" id="ONK68078.1"/>
    </source>
</evidence>
<keyword evidence="2" id="KW-1185">Reference proteome</keyword>
<dbReference type="Proteomes" id="UP000243459">
    <property type="component" value="Chromosome 5"/>
</dbReference>
<gene>
    <name evidence="1" type="ORF">A4U43_C05F7190</name>
</gene>
<sequence>MLLRPHHPSCSLAELIHKPYPSLQHHSLAKNSRRVGSMDAGRLLPGVMSAISPRRGVQASAARKKSRTMRGNVRAFAPNMGGCGTWIATGRISIDLEARGGAGSSGMLRGCWVSGRRPRPTCPTNLHPIRDAAPNSPLRRVTTETPLLCGSLAKQEGFG</sequence>